<protein>
    <recommendedName>
        <fullName evidence="3">Yeast cell wall synthesis Kre9/Knh1-like N-terminal domain-containing protein</fullName>
    </recommendedName>
</protein>
<dbReference type="STRING" id="1314790.A0A1Y1Y5Z3"/>
<dbReference type="EMBL" id="MCFE01000250">
    <property type="protein sequence ID" value="ORX93004.1"/>
    <property type="molecule type" value="Genomic_DNA"/>
</dbReference>
<dbReference type="InterPro" id="IPR018466">
    <property type="entry name" value="Kre9/Knh1-like_N"/>
</dbReference>
<evidence type="ECO:0000256" key="2">
    <source>
        <dbReference type="SAM" id="SignalP"/>
    </source>
</evidence>
<dbReference type="Pfam" id="PF10342">
    <property type="entry name" value="Kre9_KNH"/>
    <property type="match status" value="1"/>
</dbReference>
<sequence length="134" mass="14401">MHLPSLASVSVLLASTLSFVSAKVAITAPVLSTWKAGSKNIITWQDNGEEPKMPAKFDIALMKGKETALALVSTIVKDVDSSLGQYEWEIPATQEPAKDYSIRMGTNPDVSYSAYFEIQSSDGKSGSDSTPTKQ</sequence>
<dbReference type="InterPro" id="IPR052982">
    <property type="entry name" value="SRP1/TIP1-like"/>
</dbReference>
<reference evidence="4 5" key="1">
    <citation type="submission" date="2016-07" db="EMBL/GenBank/DDBJ databases">
        <title>Pervasive Adenine N6-methylation of Active Genes in Fungi.</title>
        <authorList>
            <consortium name="DOE Joint Genome Institute"/>
            <person name="Mondo S.J."/>
            <person name="Dannebaum R.O."/>
            <person name="Kuo R.C."/>
            <person name="Labutti K."/>
            <person name="Haridas S."/>
            <person name="Kuo A."/>
            <person name="Salamov A."/>
            <person name="Ahrendt S.R."/>
            <person name="Lipzen A."/>
            <person name="Sullivan W."/>
            <person name="Andreopoulos W.B."/>
            <person name="Clum A."/>
            <person name="Lindquist E."/>
            <person name="Daum C."/>
            <person name="Ramamoorthy G.K."/>
            <person name="Gryganskyi A."/>
            <person name="Culley D."/>
            <person name="Magnuson J.K."/>
            <person name="James T.Y."/>
            <person name="O'Malley M.A."/>
            <person name="Stajich J.E."/>
            <person name="Spatafora J.W."/>
            <person name="Visel A."/>
            <person name="Grigoriev I.V."/>
        </authorList>
    </citation>
    <scope>NUCLEOTIDE SEQUENCE [LARGE SCALE GENOMIC DNA]</scope>
    <source>
        <strain evidence="4 5">CBS 931.73</strain>
    </source>
</reference>
<evidence type="ECO:0000313" key="4">
    <source>
        <dbReference type="EMBL" id="ORX93004.1"/>
    </source>
</evidence>
<dbReference type="PANTHER" id="PTHR40633:SF1">
    <property type="entry name" value="GPI ANCHORED SERINE-THREONINE RICH PROTEIN (AFU_ORTHOLOGUE AFUA_1G03630)"/>
    <property type="match status" value="1"/>
</dbReference>
<dbReference type="AlphaFoldDB" id="A0A1Y1Y5Z3"/>
<comment type="caution">
    <text evidence="4">The sequence shown here is derived from an EMBL/GenBank/DDBJ whole genome shotgun (WGS) entry which is preliminary data.</text>
</comment>
<feature type="signal peptide" evidence="2">
    <location>
        <begin position="1"/>
        <end position="22"/>
    </location>
</feature>
<evidence type="ECO:0000256" key="1">
    <source>
        <dbReference type="ARBA" id="ARBA00022729"/>
    </source>
</evidence>
<name>A0A1Y1Y5Z3_9FUNG</name>
<evidence type="ECO:0000313" key="5">
    <source>
        <dbReference type="Proteomes" id="UP000193498"/>
    </source>
</evidence>
<accession>A0A1Y1Y5Z3</accession>
<dbReference type="Proteomes" id="UP000193498">
    <property type="component" value="Unassembled WGS sequence"/>
</dbReference>
<proteinExistence type="predicted"/>
<dbReference type="PANTHER" id="PTHR40633">
    <property type="entry name" value="MATRIX PROTEIN, PUTATIVE (AFU_ORTHOLOGUE AFUA_8G05410)-RELATED"/>
    <property type="match status" value="1"/>
</dbReference>
<dbReference type="InParanoid" id="A0A1Y1Y5Z3"/>
<dbReference type="OrthoDB" id="2269410at2759"/>
<evidence type="ECO:0000259" key="3">
    <source>
        <dbReference type="Pfam" id="PF10342"/>
    </source>
</evidence>
<feature type="chain" id="PRO_5012146685" description="Yeast cell wall synthesis Kre9/Knh1-like N-terminal domain-containing protein" evidence="2">
    <location>
        <begin position="23"/>
        <end position="134"/>
    </location>
</feature>
<keyword evidence="5" id="KW-1185">Reference proteome</keyword>
<organism evidence="4 5">
    <name type="scientific">Basidiobolus meristosporus CBS 931.73</name>
    <dbReference type="NCBI Taxonomy" id="1314790"/>
    <lineage>
        <taxon>Eukaryota</taxon>
        <taxon>Fungi</taxon>
        <taxon>Fungi incertae sedis</taxon>
        <taxon>Zoopagomycota</taxon>
        <taxon>Entomophthoromycotina</taxon>
        <taxon>Basidiobolomycetes</taxon>
        <taxon>Basidiobolales</taxon>
        <taxon>Basidiobolaceae</taxon>
        <taxon>Basidiobolus</taxon>
    </lineage>
</organism>
<feature type="domain" description="Yeast cell wall synthesis Kre9/Knh1-like N-terminal" evidence="3">
    <location>
        <begin position="32"/>
        <end position="118"/>
    </location>
</feature>
<gene>
    <name evidence="4" type="ORF">K493DRAFT_316253</name>
</gene>
<keyword evidence="1 2" id="KW-0732">Signal</keyword>